<evidence type="ECO:0000313" key="2">
    <source>
        <dbReference type="EMBL" id="CAD9693463.1"/>
    </source>
</evidence>
<reference evidence="2" key="1">
    <citation type="submission" date="2021-01" db="EMBL/GenBank/DDBJ databases">
        <authorList>
            <person name="Corre E."/>
            <person name="Pelletier E."/>
            <person name="Niang G."/>
            <person name="Scheremetjew M."/>
            <person name="Finn R."/>
            <person name="Kale V."/>
            <person name="Holt S."/>
            <person name="Cochrane G."/>
            <person name="Meng A."/>
            <person name="Brown T."/>
            <person name="Cohen L."/>
        </authorList>
    </citation>
    <scope>NUCLEOTIDE SEQUENCE</scope>
    <source>
        <strain evidence="2">CCMP1243</strain>
    </source>
</reference>
<feature type="region of interest" description="Disordered" evidence="1">
    <location>
        <begin position="364"/>
        <end position="410"/>
    </location>
</feature>
<feature type="compositionally biased region" description="Basic residues" evidence="1">
    <location>
        <begin position="395"/>
        <end position="406"/>
    </location>
</feature>
<feature type="compositionally biased region" description="Basic residues" evidence="1">
    <location>
        <begin position="45"/>
        <end position="54"/>
    </location>
</feature>
<feature type="region of interest" description="Disordered" evidence="1">
    <location>
        <begin position="578"/>
        <end position="599"/>
    </location>
</feature>
<feature type="compositionally biased region" description="Basic and acidic residues" evidence="1">
    <location>
        <begin position="1"/>
        <end position="11"/>
    </location>
</feature>
<feature type="region of interest" description="Disordered" evidence="1">
    <location>
        <begin position="1"/>
        <end position="60"/>
    </location>
</feature>
<gene>
    <name evidence="2" type="ORF">RMAR1173_LOCUS12492</name>
</gene>
<feature type="region of interest" description="Disordered" evidence="1">
    <location>
        <begin position="100"/>
        <end position="216"/>
    </location>
</feature>
<feature type="compositionally biased region" description="Pro residues" evidence="1">
    <location>
        <begin position="152"/>
        <end position="162"/>
    </location>
</feature>
<feature type="region of interest" description="Disordered" evidence="1">
    <location>
        <begin position="676"/>
        <end position="721"/>
    </location>
</feature>
<dbReference type="EMBL" id="HBHJ01018910">
    <property type="protein sequence ID" value="CAD9693463.1"/>
    <property type="molecule type" value="Transcribed_RNA"/>
</dbReference>
<dbReference type="AlphaFoldDB" id="A0A7S2WKI8"/>
<organism evidence="2">
    <name type="scientific">Rhizochromulina marina</name>
    <dbReference type="NCBI Taxonomy" id="1034831"/>
    <lineage>
        <taxon>Eukaryota</taxon>
        <taxon>Sar</taxon>
        <taxon>Stramenopiles</taxon>
        <taxon>Ochrophyta</taxon>
        <taxon>Dictyochophyceae</taxon>
        <taxon>Rhizochromulinales</taxon>
        <taxon>Rhizochromulina</taxon>
    </lineage>
</organism>
<feature type="compositionally biased region" description="Acidic residues" evidence="1">
    <location>
        <begin position="683"/>
        <end position="692"/>
    </location>
</feature>
<feature type="compositionally biased region" description="Low complexity" evidence="1">
    <location>
        <begin position="138"/>
        <end position="151"/>
    </location>
</feature>
<accession>A0A7S2WKI8</accession>
<feature type="compositionally biased region" description="Basic residues" evidence="1">
    <location>
        <begin position="198"/>
        <end position="208"/>
    </location>
</feature>
<name>A0A7S2WKI8_9STRA</name>
<feature type="region of interest" description="Disordered" evidence="1">
    <location>
        <begin position="329"/>
        <end position="349"/>
    </location>
</feature>
<protein>
    <submittedName>
        <fullName evidence="2">Uncharacterized protein</fullName>
    </submittedName>
</protein>
<evidence type="ECO:0000256" key="1">
    <source>
        <dbReference type="SAM" id="MobiDB-lite"/>
    </source>
</evidence>
<sequence length="721" mass="74988">MSRLETIHSFDEDGFDDIADNGAEAPDGLEPGMVGFTGGAQVHTTQRKKRGHRRIQSDPGAVLRLPSFDTDIDFGDSLLDWDIMDEQDIASSMSFLVSTNGASGQPLSPIESPREPNTEEDEEIVERPTAVAKSNGFSPASSTPASSSSSSMPPPPPQPMQPGLPGEYTFNPGSSVPRGGGARRGRGRGGRASTGRGKNPKNRRHRRARSDPPPAGGLVLSKQQHTAAAAAAAAAATRVSAAAAAAAVGAGRLSGVPILQIPPPPFVGLLDASMPLSAASSAPEVHFPPSASPLDVQRLDAFASLQLHTNPAAAAMVAAAAAAVSSAMSSTASSPSSRGTTSSSSVESRAAAIAKGRALKVPPSVEANILGQRPRTAMGGTGGQSPYARSPPNKQARHRKKGHRRARSEPIDMLLDAMINDEIHLPKSPNTMLPSPSPSTPGGIRDLFPSPPAMSALHAVSGSFPLFDSGDEPPPSLSSLRSISGSVRQNTSFDTLEPPQVSAISSLSMGSASFDVDQAEAFNKMQAHLNAAAAGGGLDMPFATPPIEPPFVQTLRSLGIGVNGAPVKTNTKATAGVVRPRGHQRKHSTGSSAMGEDEQRGKYRCGRCGQFKVNHVCPFIVDTACRHISVQADPMALVTGERTLTVQRKAEWGSAVNEESPATDVQQYTKEYTLEPRARSPEVLDEDEDGEEVTAAPAHGPMQPDTPAAATSEGATGVRVC</sequence>
<proteinExistence type="predicted"/>